<dbReference type="PATRIC" id="fig|1590.201.peg.1001"/>
<name>A0A162GJ78_LACPN</name>
<feature type="transmembrane region" description="Helical" evidence="1">
    <location>
        <begin position="89"/>
        <end position="106"/>
    </location>
</feature>
<dbReference type="Proteomes" id="UP000076882">
    <property type="component" value="Unassembled WGS sequence"/>
</dbReference>
<evidence type="ECO:0000313" key="2">
    <source>
        <dbReference type="EMBL" id="KZU95942.1"/>
    </source>
</evidence>
<evidence type="ECO:0000256" key="1">
    <source>
        <dbReference type="SAM" id="Phobius"/>
    </source>
</evidence>
<reference evidence="2 3" key="1">
    <citation type="submission" date="2016-03" db="EMBL/GenBank/DDBJ databases">
        <title>Comparative genomics of 54 Lactobacillus plantarum strains reveals genomic uncoupling from niche constraints.</title>
        <authorList>
            <person name="Martino M.E."/>
        </authorList>
    </citation>
    <scope>NUCLEOTIDE SEQUENCE [LARGE SCALE GENOMIC DNA]</scope>
    <source>
        <strain evidence="2 3">19.1</strain>
    </source>
</reference>
<proteinExistence type="predicted"/>
<organism evidence="2 3">
    <name type="scientific">Lactiplantibacillus plantarum</name>
    <name type="common">Lactobacillus plantarum</name>
    <dbReference type="NCBI Taxonomy" id="1590"/>
    <lineage>
        <taxon>Bacteria</taxon>
        <taxon>Bacillati</taxon>
        <taxon>Bacillota</taxon>
        <taxon>Bacilli</taxon>
        <taxon>Lactobacillales</taxon>
        <taxon>Lactobacillaceae</taxon>
        <taxon>Lactiplantibacillus</taxon>
    </lineage>
</organism>
<comment type="caution">
    <text evidence="2">The sequence shown here is derived from an EMBL/GenBank/DDBJ whole genome shotgun (WGS) entry which is preliminary data.</text>
</comment>
<dbReference type="PROSITE" id="PS51257">
    <property type="entry name" value="PROKAR_LIPOPROTEIN"/>
    <property type="match status" value="1"/>
</dbReference>
<evidence type="ECO:0000313" key="3">
    <source>
        <dbReference type="Proteomes" id="UP000076882"/>
    </source>
</evidence>
<accession>A0A162GJ78</accession>
<dbReference type="EMBL" id="LUXM01000024">
    <property type="protein sequence ID" value="KZU95942.1"/>
    <property type="molecule type" value="Genomic_DNA"/>
</dbReference>
<keyword evidence="1" id="KW-0472">Membrane</keyword>
<dbReference type="AlphaFoldDB" id="A0A162GJ78"/>
<sequence length="234" mass="27825">MDKKLSRLRHNWQLNLVGLLSCWLSLWLGFTVLFLFNSLSIGLQLIEITPLYYFLLDIHPLHNQVRSGQFNKTKVITALTKYLHRQFNMLWGGFIADVVGILYAIWQMNLNGFCLLFLDTFVWRGQHDPQEALLQNRNRVNWRYERAIKTFGAKEFNDFVEQEVTQVTGARKKEILRKNLRFRRYQYFHRLDTASKFASAQRYYQPMDIELKLTDDILLAARTREKEGNNGQDR</sequence>
<gene>
    <name evidence="2" type="ORF">Lp19_1221</name>
</gene>
<keyword evidence="1" id="KW-1133">Transmembrane helix</keyword>
<feature type="transmembrane region" description="Helical" evidence="1">
    <location>
        <begin position="12"/>
        <end position="36"/>
    </location>
</feature>
<protein>
    <submittedName>
        <fullName evidence="2">Uncharacterized protein</fullName>
    </submittedName>
</protein>
<keyword evidence="1" id="KW-0812">Transmembrane</keyword>